<accession>A0ABT3RQA9</accession>
<organism evidence="1 2">
    <name type="scientific">Mangrovivirga halotolerans</name>
    <dbReference type="NCBI Taxonomy" id="2993936"/>
    <lineage>
        <taxon>Bacteria</taxon>
        <taxon>Pseudomonadati</taxon>
        <taxon>Bacteroidota</taxon>
        <taxon>Cytophagia</taxon>
        <taxon>Cytophagales</taxon>
        <taxon>Mangrovivirgaceae</taxon>
        <taxon>Mangrovivirga</taxon>
    </lineage>
</organism>
<sequence>MTRLTFVTAMFILLCYSPIHGQGKYKNRSQQRQSQFWIGLKGGANLTKANPETRYSIFDRLSGETDQSAMKNYDNYGSLNANFGVVFTYDSPFGLAVSFQPTVQNYTFSYGYEFDWVDDTNTGNTMILNYQHDHFFRYMELPLFLRYQFPLGSSNVKGSTGGVAGKREFIPYIQGGFYYSRLIDAFKTITTSGTDNVTGNQANIQTSEESFGVKNQIMDGSIGWIAGIGAAYDIGNIRVSAEINYKSGINNIASSQNRYSNSNTAMGYYDVFDDFTLQHVEFNLNLLFPLKFITNDSFNAL</sequence>
<reference evidence="1 2" key="1">
    <citation type="submission" date="2022-11" db="EMBL/GenBank/DDBJ databases">
        <title>The characterization of three novel Bacteroidetes species and genomic analysis of their roles in tidal elemental geochemical cycles.</title>
        <authorList>
            <person name="Ma K."/>
        </authorList>
    </citation>
    <scope>NUCLEOTIDE SEQUENCE [LARGE SCALE GENOMIC DNA]</scope>
    <source>
        <strain evidence="1 2">M17</strain>
    </source>
</reference>
<dbReference type="EMBL" id="JAPFQN010000005">
    <property type="protein sequence ID" value="MCX2743975.1"/>
    <property type="molecule type" value="Genomic_DNA"/>
</dbReference>
<dbReference type="RefSeq" id="WP_266056444.1">
    <property type="nucleotide sequence ID" value="NZ_JAPFQN010000005.1"/>
</dbReference>
<protein>
    <recommendedName>
        <fullName evidence="3">Outer membrane protein with beta-barrel domain</fullName>
    </recommendedName>
</protein>
<keyword evidence="2" id="KW-1185">Reference proteome</keyword>
<dbReference type="Proteomes" id="UP001209885">
    <property type="component" value="Unassembled WGS sequence"/>
</dbReference>
<comment type="caution">
    <text evidence="1">The sequence shown here is derived from an EMBL/GenBank/DDBJ whole genome shotgun (WGS) entry which is preliminary data.</text>
</comment>
<proteinExistence type="predicted"/>
<evidence type="ECO:0000313" key="1">
    <source>
        <dbReference type="EMBL" id="MCX2743975.1"/>
    </source>
</evidence>
<gene>
    <name evidence="1" type="ORF">OO013_08875</name>
</gene>
<name>A0ABT3RQA9_9BACT</name>
<evidence type="ECO:0008006" key="3">
    <source>
        <dbReference type="Google" id="ProtNLM"/>
    </source>
</evidence>
<evidence type="ECO:0000313" key="2">
    <source>
        <dbReference type="Proteomes" id="UP001209885"/>
    </source>
</evidence>